<dbReference type="EMBL" id="HACA01017282">
    <property type="protein sequence ID" value="CDW34643.1"/>
    <property type="molecule type" value="Transcribed_RNA"/>
</dbReference>
<evidence type="ECO:0000313" key="1">
    <source>
        <dbReference type="EMBL" id="CDW34643.1"/>
    </source>
</evidence>
<sequence>MNGVAVAFLKNGFSRQVLKSLYCWTSRI</sequence>
<organism evidence="1">
    <name type="scientific">Lepeophtheirus salmonis</name>
    <name type="common">Salmon louse</name>
    <name type="synonym">Caligus salmonis</name>
    <dbReference type="NCBI Taxonomy" id="72036"/>
    <lineage>
        <taxon>Eukaryota</taxon>
        <taxon>Metazoa</taxon>
        <taxon>Ecdysozoa</taxon>
        <taxon>Arthropoda</taxon>
        <taxon>Crustacea</taxon>
        <taxon>Multicrustacea</taxon>
        <taxon>Hexanauplia</taxon>
        <taxon>Copepoda</taxon>
        <taxon>Siphonostomatoida</taxon>
        <taxon>Caligidae</taxon>
        <taxon>Lepeophtheirus</taxon>
    </lineage>
</organism>
<dbReference type="AlphaFoldDB" id="A0A0K2U8S3"/>
<proteinExistence type="predicted"/>
<reference evidence="1" key="1">
    <citation type="submission" date="2014-05" db="EMBL/GenBank/DDBJ databases">
        <authorList>
            <person name="Chronopoulou M."/>
        </authorList>
    </citation>
    <scope>NUCLEOTIDE SEQUENCE</scope>
    <source>
        <tissue evidence="1">Whole organism</tissue>
    </source>
</reference>
<dbReference type="EMBL" id="HACA01017281">
    <property type="protein sequence ID" value="CDW34642.1"/>
    <property type="molecule type" value="Transcribed_RNA"/>
</dbReference>
<protein>
    <submittedName>
        <fullName evidence="1">Uncharacterized protein</fullName>
    </submittedName>
</protein>
<name>A0A0K2U8S3_LEPSM</name>
<accession>A0A0K2U8S3</accession>